<dbReference type="Proteomes" id="UP000199504">
    <property type="component" value="Unassembled WGS sequence"/>
</dbReference>
<name>A0A1C4ZRT9_9ACTN</name>
<dbReference type="AlphaFoldDB" id="A0A1C4ZRT9"/>
<dbReference type="NCBIfam" id="TIGR00778">
    <property type="entry name" value="ahpD_dom"/>
    <property type="match status" value="1"/>
</dbReference>
<evidence type="ECO:0000313" key="2">
    <source>
        <dbReference type="EMBL" id="SCF35526.1"/>
    </source>
</evidence>
<keyword evidence="2" id="KW-0575">Peroxidase</keyword>
<dbReference type="GO" id="GO:0051920">
    <property type="term" value="F:peroxiredoxin activity"/>
    <property type="evidence" value="ECO:0007669"/>
    <property type="project" value="InterPro"/>
</dbReference>
<evidence type="ECO:0000259" key="1">
    <source>
        <dbReference type="Pfam" id="PF02627"/>
    </source>
</evidence>
<accession>A0A1C4ZRT9</accession>
<dbReference type="InterPro" id="IPR004675">
    <property type="entry name" value="AhpD_core"/>
</dbReference>
<evidence type="ECO:0000313" key="3">
    <source>
        <dbReference type="Proteomes" id="UP000199504"/>
    </source>
</evidence>
<dbReference type="RefSeq" id="WP_091610965.1">
    <property type="nucleotide sequence ID" value="NZ_FMCX01000006.1"/>
</dbReference>
<dbReference type="Pfam" id="PF02627">
    <property type="entry name" value="CMD"/>
    <property type="match status" value="1"/>
</dbReference>
<dbReference type="SUPFAM" id="SSF69118">
    <property type="entry name" value="AhpD-like"/>
    <property type="match status" value="1"/>
</dbReference>
<dbReference type="InterPro" id="IPR003779">
    <property type="entry name" value="CMD-like"/>
</dbReference>
<organism evidence="2 3">
    <name type="scientific">Micromonospora mirobrigensis</name>
    <dbReference type="NCBI Taxonomy" id="262898"/>
    <lineage>
        <taxon>Bacteria</taxon>
        <taxon>Bacillati</taxon>
        <taxon>Actinomycetota</taxon>
        <taxon>Actinomycetes</taxon>
        <taxon>Micromonosporales</taxon>
        <taxon>Micromonosporaceae</taxon>
        <taxon>Micromonospora</taxon>
    </lineage>
</organism>
<dbReference type="OrthoDB" id="9801997at2"/>
<sequence>MTLEARIPNPAALLPDAVQAVNLLYKAAHSAGVPGTTLELVHLRASQINGCSACVDSGARGARKAGETEERLFAVAAWRETPYFTEAERAALALAEAATRLADRSDAVPDAVWDEAARHFGEKELAALVLWIATTNFFNRINATTRQPAPQNWG</sequence>
<dbReference type="PANTHER" id="PTHR34846:SF7">
    <property type="entry name" value="BLL7811 PROTEIN"/>
    <property type="match status" value="1"/>
</dbReference>
<keyword evidence="3" id="KW-1185">Reference proteome</keyword>
<dbReference type="EMBL" id="FMCX01000006">
    <property type="protein sequence ID" value="SCF35526.1"/>
    <property type="molecule type" value="Genomic_DNA"/>
</dbReference>
<protein>
    <submittedName>
        <fullName evidence="2">Alkylhydroperoxidase AhpD family core domain-containing protein</fullName>
    </submittedName>
</protein>
<dbReference type="Gene3D" id="1.20.1290.10">
    <property type="entry name" value="AhpD-like"/>
    <property type="match status" value="1"/>
</dbReference>
<gene>
    <name evidence="2" type="ORF">GA0070564_106220</name>
</gene>
<reference evidence="3" key="1">
    <citation type="submission" date="2016-06" db="EMBL/GenBank/DDBJ databases">
        <authorList>
            <person name="Varghese N."/>
            <person name="Submissions Spin"/>
        </authorList>
    </citation>
    <scope>NUCLEOTIDE SEQUENCE [LARGE SCALE GENOMIC DNA]</scope>
    <source>
        <strain evidence="3">DSM 44830</strain>
    </source>
</reference>
<feature type="domain" description="Carboxymuconolactone decarboxylase-like" evidence="1">
    <location>
        <begin position="15"/>
        <end position="97"/>
    </location>
</feature>
<dbReference type="PANTHER" id="PTHR34846">
    <property type="entry name" value="4-CARBOXYMUCONOLACTONE DECARBOXYLASE FAMILY PROTEIN (AFU_ORTHOLOGUE AFUA_6G11590)"/>
    <property type="match status" value="1"/>
</dbReference>
<keyword evidence="2" id="KW-0560">Oxidoreductase</keyword>
<dbReference type="InterPro" id="IPR029032">
    <property type="entry name" value="AhpD-like"/>
</dbReference>
<proteinExistence type="predicted"/>
<dbReference type="STRING" id="262898.GA0070564_106220"/>